<dbReference type="Gene3D" id="1.25.40.10">
    <property type="entry name" value="Tetratricopeptide repeat domain"/>
    <property type="match status" value="4"/>
</dbReference>
<feature type="repeat" description="TPR" evidence="1">
    <location>
        <begin position="173"/>
        <end position="206"/>
    </location>
</feature>
<dbReference type="PANTHER" id="PTHR12558:SF33">
    <property type="entry name" value="BLL7664 PROTEIN"/>
    <property type="match status" value="1"/>
</dbReference>
<dbReference type="SUPFAM" id="SSF48452">
    <property type="entry name" value="TPR-like"/>
    <property type="match status" value="2"/>
</dbReference>
<feature type="repeat" description="TPR" evidence="1">
    <location>
        <begin position="451"/>
        <end position="484"/>
    </location>
</feature>
<dbReference type="Pfam" id="PF13432">
    <property type="entry name" value="TPR_16"/>
    <property type="match status" value="2"/>
</dbReference>
<reference evidence="3 4" key="1">
    <citation type="journal article" date="2022" name="ISME Commun">
        <title>Vulcanimicrobium alpinus gen. nov. sp. nov., the first cultivated representative of the candidate phylum 'Eremiobacterota', is a metabolically versatile aerobic anoxygenic phototroph.</title>
        <authorList>
            <person name="Yabe S."/>
            <person name="Muto K."/>
            <person name="Abe K."/>
            <person name="Yokota A."/>
            <person name="Staudigel H."/>
            <person name="Tebo B.M."/>
        </authorList>
    </citation>
    <scope>NUCLEOTIDE SEQUENCE [LARGE SCALE GENOMIC DNA]</scope>
    <source>
        <strain evidence="3 4">WC8-2</strain>
    </source>
</reference>
<evidence type="ECO:0000256" key="1">
    <source>
        <dbReference type="PROSITE-ProRule" id="PRU00339"/>
    </source>
</evidence>
<dbReference type="SMART" id="SM00028">
    <property type="entry name" value="TPR"/>
    <property type="match status" value="9"/>
</dbReference>
<keyword evidence="2" id="KW-0732">Signal</keyword>
<protein>
    <recommendedName>
        <fullName evidence="5">Tetratricopeptide repeat protein</fullName>
    </recommendedName>
</protein>
<dbReference type="KEGG" id="vab:WPS_22130"/>
<dbReference type="AlphaFoldDB" id="A0AAN1XZ90"/>
<proteinExistence type="predicted"/>
<feature type="repeat" description="TPR" evidence="1">
    <location>
        <begin position="346"/>
        <end position="379"/>
    </location>
</feature>
<dbReference type="InterPro" id="IPR011990">
    <property type="entry name" value="TPR-like_helical_dom_sf"/>
</dbReference>
<feature type="signal peptide" evidence="2">
    <location>
        <begin position="1"/>
        <end position="29"/>
    </location>
</feature>
<organism evidence="3 4">
    <name type="scientific">Vulcanimicrobium alpinum</name>
    <dbReference type="NCBI Taxonomy" id="3016050"/>
    <lineage>
        <taxon>Bacteria</taxon>
        <taxon>Bacillati</taxon>
        <taxon>Vulcanimicrobiota</taxon>
        <taxon>Vulcanimicrobiia</taxon>
        <taxon>Vulcanimicrobiales</taxon>
        <taxon>Vulcanimicrobiaceae</taxon>
        <taxon>Vulcanimicrobium</taxon>
    </lineage>
</organism>
<dbReference type="PROSITE" id="PS50005">
    <property type="entry name" value="TPR"/>
    <property type="match status" value="3"/>
</dbReference>
<keyword evidence="1" id="KW-0802">TPR repeat</keyword>
<dbReference type="RefSeq" id="WP_317997535.1">
    <property type="nucleotide sequence ID" value="NZ_AP025523.1"/>
</dbReference>
<accession>A0AAN1XZ90</accession>
<dbReference type="EMBL" id="AP025523">
    <property type="protein sequence ID" value="BDE06937.1"/>
    <property type="molecule type" value="Genomic_DNA"/>
</dbReference>
<dbReference type="Proteomes" id="UP001317532">
    <property type="component" value="Chromosome"/>
</dbReference>
<feature type="chain" id="PRO_5042863961" description="Tetratricopeptide repeat protein" evidence="2">
    <location>
        <begin position="30"/>
        <end position="512"/>
    </location>
</feature>
<dbReference type="Pfam" id="PF13174">
    <property type="entry name" value="TPR_6"/>
    <property type="match status" value="1"/>
</dbReference>
<gene>
    <name evidence="3" type="ORF">WPS_22130</name>
</gene>
<name>A0AAN1XZ90_UNVUL</name>
<keyword evidence="4" id="KW-1185">Reference proteome</keyword>
<dbReference type="PROSITE" id="PS50293">
    <property type="entry name" value="TPR_REGION"/>
    <property type="match status" value="1"/>
</dbReference>
<evidence type="ECO:0000313" key="3">
    <source>
        <dbReference type="EMBL" id="BDE06937.1"/>
    </source>
</evidence>
<dbReference type="Pfam" id="PF14559">
    <property type="entry name" value="TPR_19"/>
    <property type="match status" value="1"/>
</dbReference>
<evidence type="ECO:0008006" key="5">
    <source>
        <dbReference type="Google" id="ProtNLM"/>
    </source>
</evidence>
<evidence type="ECO:0000313" key="4">
    <source>
        <dbReference type="Proteomes" id="UP001317532"/>
    </source>
</evidence>
<dbReference type="PANTHER" id="PTHR12558">
    <property type="entry name" value="CELL DIVISION CYCLE 16,23,27"/>
    <property type="match status" value="1"/>
</dbReference>
<sequence>MQFRPVFVLALSAAAIVAAVGVLPSVADAAKPAVAANASPSPAPSPTATPEPLDKAIPRLEAKLKVDPNDKASATELAADYLQINRPDLALALTQKLLAGGTKTAQVYYFDGLAQNAAGHQKESLADLENAANLEPTNPGVLGSLTQMYLQLNRPQDAERVAKRALTFNKDDKNAYMAYGGVLASEGKYDEARQQYEGAVKLDPKDVRPLLAEAQTYQQQQAIALAASLYDRAIAIEPNNGEALVGKARLAAAQHNVKDAIATYELLLAQQTDPNDKVAVIDQEAIVYANEKMDAEATAAYQRAIAQFPNVLSAHTAYGDYLLAKNDKAGAEREFTAGAGPNKDQADAVARLGQLYAQQNQIPKAIEQFKRLTQLAQNDSRAHLLLAASYAANRQYGQARDEFKNSYNLQHSPDALLGLGQADLQLRNYTECTQVYTAIDAGAPQLSRRDPTILYSLGKCYEGARQPDKAKSAYQKLLTYVPANSQAAGQIKSLIAALDKQNAPKKPAPKKS</sequence>
<dbReference type="InterPro" id="IPR019734">
    <property type="entry name" value="TPR_rpt"/>
</dbReference>
<evidence type="ECO:0000256" key="2">
    <source>
        <dbReference type="SAM" id="SignalP"/>
    </source>
</evidence>